<dbReference type="EMBL" id="MK072259">
    <property type="protein sequence ID" value="AYV81130.1"/>
    <property type="molecule type" value="Genomic_DNA"/>
</dbReference>
<reference evidence="1" key="1">
    <citation type="submission" date="2018-10" db="EMBL/GenBank/DDBJ databases">
        <title>Hidden diversity of soil giant viruses.</title>
        <authorList>
            <person name="Schulz F."/>
            <person name="Alteio L."/>
            <person name="Goudeau D."/>
            <person name="Ryan E.M."/>
            <person name="Malmstrom R.R."/>
            <person name="Blanchard J."/>
            <person name="Woyke T."/>
        </authorList>
    </citation>
    <scope>NUCLEOTIDE SEQUENCE</scope>
    <source>
        <strain evidence="1">HAV1</strain>
    </source>
</reference>
<evidence type="ECO:0000313" key="1">
    <source>
        <dbReference type="EMBL" id="AYV81130.1"/>
    </source>
</evidence>
<gene>
    <name evidence="1" type="ORF">Harvfovirus17_24</name>
</gene>
<protein>
    <submittedName>
        <fullName evidence="1">Uncharacterized protein</fullName>
    </submittedName>
</protein>
<accession>A0A3G5A1X7</accession>
<proteinExistence type="predicted"/>
<sequence>MIKDIRVITVKIIVAMATWMRTMRYNGVVKSKQDSAQCSANAQNVTIIEGIVRIKNAPPNSPLCIIYSATDENIVKIKRIFVIIVAGAPFSFNRSSFSEKTINDVISAIIKTLQKNMRRRAFGGTIILYSE</sequence>
<organism evidence="1">
    <name type="scientific">Harvfovirus sp</name>
    <dbReference type="NCBI Taxonomy" id="2487768"/>
    <lineage>
        <taxon>Viruses</taxon>
        <taxon>Varidnaviria</taxon>
        <taxon>Bamfordvirae</taxon>
        <taxon>Nucleocytoviricota</taxon>
        <taxon>Megaviricetes</taxon>
        <taxon>Imitervirales</taxon>
        <taxon>Mimiviridae</taxon>
        <taxon>Klosneuvirinae</taxon>
    </lineage>
</organism>
<name>A0A3G5A1X7_9VIRU</name>